<reference evidence="2" key="1">
    <citation type="submission" date="2019-05" db="EMBL/GenBank/DDBJ databases">
        <title>Annotation for the trematode Paragonimus heterotremus.</title>
        <authorList>
            <person name="Choi Y.-J."/>
        </authorList>
    </citation>
    <scope>NUCLEOTIDE SEQUENCE</scope>
    <source>
        <strain evidence="2">LC</strain>
    </source>
</reference>
<evidence type="ECO:0000313" key="3">
    <source>
        <dbReference type="Proteomes" id="UP000748531"/>
    </source>
</evidence>
<protein>
    <submittedName>
        <fullName evidence="2">Uncharacterized protein</fullName>
    </submittedName>
</protein>
<gene>
    <name evidence="2" type="ORF">PHET_12148</name>
</gene>
<dbReference type="EMBL" id="LUCH01020399">
    <property type="protein sequence ID" value="KAF5394153.1"/>
    <property type="molecule type" value="Genomic_DNA"/>
</dbReference>
<evidence type="ECO:0000313" key="2">
    <source>
        <dbReference type="EMBL" id="KAF5394153.1"/>
    </source>
</evidence>
<evidence type="ECO:0000256" key="1">
    <source>
        <dbReference type="SAM" id="Phobius"/>
    </source>
</evidence>
<keyword evidence="1" id="KW-0472">Membrane</keyword>
<organism evidence="2 3">
    <name type="scientific">Paragonimus heterotremus</name>
    <dbReference type="NCBI Taxonomy" id="100268"/>
    <lineage>
        <taxon>Eukaryota</taxon>
        <taxon>Metazoa</taxon>
        <taxon>Spiralia</taxon>
        <taxon>Lophotrochozoa</taxon>
        <taxon>Platyhelminthes</taxon>
        <taxon>Trematoda</taxon>
        <taxon>Digenea</taxon>
        <taxon>Plagiorchiida</taxon>
        <taxon>Troglotremata</taxon>
        <taxon>Troglotrematidae</taxon>
        <taxon>Paragonimus</taxon>
    </lineage>
</organism>
<keyword evidence="1" id="KW-1133">Transmembrane helix</keyword>
<keyword evidence="3" id="KW-1185">Reference proteome</keyword>
<feature type="transmembrane region" description="Helical" evidence="1">
    <location>
        <begin position="43"/>
        <end position="65"/>
    </location>
</feature>
<name>A0A8J4SY44_9TREM</name>
<proteinExistence type="predicted"/>
<accession>A0A8J4SY44</accession>
<comment type="caution">
    <text evidence="2">The sequence shown here is derived from an EMBL/GenBank/DDBJ whole genome shotgun (WGS) entry which is preliminary data.</text>
</comment>
<dbReference type="Proteomes" id="UP000748531">
    <property type="component" value="Unassembled WGS sequence"/>
</dbReference>
<dbReference type="AlphaFoldDB" id="A0A8J4SY44"/>
<keyword evidence="1" id="KW-0812">Transmembrane</keyword>
<sequence>MDLQLDAELCTLEQELSRLDTDLRSMQDMEKYWKETAKRTFTVVKLILLCVIIKTLANFGFYFLFSSRNRAE</sequence>